<dbReference type="Gene3D" id="3.80.10.10">
    <property type="entry name" value="Ribonuclease Inhibitor"/>
    <property type="match status" value="2"/>
</dbReference>
<evidence type="ECO:0000256" key="1">
    <source>
        <dbReference type="SAM" id="MobiDB-lite"/>
    </source>
</evidence>
<sequence>MILTLQQRRTFRSVLCGLMFVAIFGYACMPRQIITTRTDWVPSRTDDLDWRRNLAEQKSTEVPGERISGVIAREGSHSNVTWSTAGFPFDAVHIQGHEFGVRYQWIGWVWVLDVFAAVMLTGGVMSLAYRDQYSSSVGRRGYFVSAASLLVLIGATTSYWVSANQNMQQLRRAGRTALLCSVRSPLFDWLPEAATVPWTHPYSVNFLDQERFQAASQSLNFRDFPSLQAIEISGGLSPVQRDQMLSLPLLHTLVWHDIPTGELLHSGTLDLPSIEVLDLAYQSKFSRSTDSQRFRRGRDRFRGRPRSNSHRPTRPLAANEGIVLSTVSLTGSDELTGGGEFDFRDSPFLKKLRINGVDRRYLEPAKLTSPYLRTLELELIGDDASTFAIGSIPYLQNLDIAVPRSKQSKISIEISEMPSLTSLRVPGRCPVSLTLVNVPKLENLESSQRLSHSDDSTLSGSAPWFCSLNIHDAPLLTEVKATVSALDSWQIEGCPKLRSFQLGRPSLHRLAQVDVLAQEQEATALDPVWRWLENDLPLNSIELEGLDLREVNLSIWKHMPFLSEIKISNCETLPKQTEQFADLPALTRLRAPSMRLTDKSAKRLLSASNRWERMELDWSRVNEIRIVDQASLISAFGKSSLRATRLCLKGLPRLEAHLHLTQDLEELCIEEMPKLQSLIVNGNIPSDAHVDGLQEIRCICFRKNKLDCTMIDISLARRLQTLQLPNCEISQELIDRLPTFIHLISLDLSGTRVQDEMGTLQLLGDQHTSAFGTLNELLWARFDGTNVGRQTVERVAENAKLRVFSLQKCPLDKEDLSPLLGLNSLVQLNVDPRIDPEIELQQTLVDESELQQLSYFDDVWHQDKFANKSTIRSAKHWAWRFLGIRPLRRFADEVFNDRRSDGRLVESMPL</sequence>
<organism evidence="3 4">
    <name type="scientific">Neorhodopirellula lusitana</name>
    <dbReference type="NCBI Taxonomy" id="445327"/>
    <lineage>
        <taxon>Bacteria</taxon>
        <taxon>Pseudomonadati</taxon>
        <taxon>Planctomycetota</taxon>
        <taxon>Planctomycetia</taxon>
        <taxon>Pirellulales</taxon>
        <taxon>Pirellulaceae</taxon>
        <taxon>Neorhodopirellula</taxon>
    </lineage>
</organism>
<dbReference type="SUPFAM" id="SSF52047">
    <property type="entry name" value="RNI-like"/>
    <property type="match status" value="2"/>
</dbReference>
<keyword evidence="2" id="KW-1133">Transmembrane helix</keyword>
<evidence type="ECO:0000256" key="2">
    <source>
        <dbReference type="SAM" id="Phobius"/>
    </source>
</evidence>
<comment type="caution">
    <text evidence="3">The sequence shown here is derived from an EMBL/GenBank/DDBJ whole genome shotgun (WGS) entry which is preliminary data.</text>
</comment>
<dbReference type="RefSeq" id="WP_283434943.1">
    <property type="nucleotide sequence ID" value="NZ_FXUG01000018.1"/>
</dbReference>
<keyword evidence="4" id="KW-1185">Reference proteome</keyword>
<keyword evidence="2" id="KW-0472">Membrane</keyword>
<evidence type="ECO:0000313" key="3">
    <source>
        <dbReference type="EMBL" id="SMP74796.1"/>
    </source>
</evidence>
<dbReference type="Proteomes" id="UP001158067">
    <property type="component" value="Unassembled WGS sequence"/>
</dbReference>
<feature type="compositionally biased region" description="Basic residues" evidence="1">
    <location>
        <begin position="294"/>
        <end position="313"/>
    </location>
</feature>
<dbReference type="InterPro" id="IPR032675">
    <property type="entry name" value="LRR_dom_sf"/>
</dbReference>
<feature type="transmembrane region" description="Helical" evidence="2">
    <location>
        <begin position="12"/>
        <end position="34"/>
    </location>
</feature>
<evidence type="ECO:0000313" key="4">
    <source>
        <dbReference type="Proteomes" id="UP001158067"/>
    </source>
</evidence>
<protein>
    <submittedName>
        <fullName evidence="3">Uncharacterized protein</fullName>
    </submittedName>
</protein>
<name>A0ABY1QNL9_9BACT</name>
<keyword evidence="2" id="KW-0812">Transmembrane</keyword>
<proteinExistence type="predicted"/>
<reference evidence="3 4" key="1">
    <citation type="submission" date="2017-05" db="EMBL/GenBank/DDBJ databases">
        <authorList>
            <person name="Varghese N."/>
            <person name="Submissions S."/>
        </authorList>
    </citation>
    <scope>NUCLEOTIDE SEQUENCE [LARGE SCALE GENOMIC DNA]</scope>
    <source>
        <strain evidence="3 4">DSM 25457</strain>
    </source>
</reference>
<dbReference type="EMBL" id="FXUG01000018">
    <property type="protein sequence ID" value="SMP74796.1"/>
    <property type="molecule type" value="Genomic_DNA"/>
</dbReference>
<feature type="transmembrane region" description="Helical" evidence="2">
    <location>
        <begin position="141"/>
        <end position="161"/>
    </location>
</feature>
<gene>
    <name evidence="3" type="ORF">SAMN06265222_11839</name>
</gene>
<accession>A0ABY1QNL9</accession>
<feature type="transmembrane region" description="Helical" evidence="2">
    <location>
        <begin position="105"/>
        <end position="129"/>
    </location>
</feature>
<feature type="region of interest" description="Disordered" evidence="1">
    <location>
        <begin position="291"/>
        <end position="315"/>
    </location>
</feature>